<dbReference type="AlphaFoldDB" id="A0A8H7QZ55"/>
<organism evidence="1 2">
    <name type="scientific">Mucor plumbeus</name>
    <dbReference type="NCBI Taxonomy" id="97098"/>
    <lineage>
        <taxon>Eukaryota</taxon>
        <taxon>Fungi</taxon>
        <taxon>Fungi incertae sedis</taxon>
        <taxon>Mucoromycota</taxon>
        <taxon>Mucoromycotina</taxon>
        <taxon>Mucoromycetes</taxon>
        <taxon>Mucorales</taxon>
        <taxon>Mucorineae</taxon>
        <taxon>Mucoraceae</taxon>
        <taxon>Mucor</taxon>
    </lineage>
</organism>
<name>A0A8H7QZ55_9FUNG</name>
<sequence length="79" mass="8793">MKSKLDSNIRIVPSTMNPLLVNVVQDEIPTQNQPFASADPLLLRKFNRFRTAAINLLKSRPKLNTPQEALALNGIILLA</sequence>
<gene>
    <name evidence="1" type="ORF">INT46_000641</name>
</gene>
<reference evidence="1" key="1">
    <citation type="submission" date="2020-12" db="EMBL/GenBank/DDBJ databases">
        <title>Metabolic potential, ecology and presence of endohyphal bacteria is reflected in genomic diversity of Mucoromycotina.</title>
        <authorList>
            <person name="Muszewska A."/>
            <person name="Okrasinska A."/>
            <person name="Steczkiewicz K."/>
            <person name="Drgas O."/>
            <person name="Orlowska M."/>
            <person name="Perlinska-Lenart U."/>
            <person name="Aleksandrzak-Piekarczyk T."/>
            <person name="Szatraj K."/>
            <person name="Zielenkiewicz U."/>
            <person name="Pilsyk S."/>
            <person name="Malc E."/>
            <person name="Mieczkowski P."/>
            <person name="Kruszewska J.S."/>
            <person name="Biernat P."/>
            <person name="Pawlowska J."/>
        </authorList>
    </citation>
    <scope>NUCLEOTIDE SEQUENCE</scope>
    <source>
        <strain evidence="1">CBS 226.32</strain>
    </source>
</reference>
<protein>
    <submittedName>
        <fullName evidence="1">Uncharacterized protein</fullName>
    </submittedName>
</protein>
<dbReference type="Proteomes" id="UP000650833">
    <property type="component" value="Unassembled WGS sequence"/>
</dbReference>
<accession>A0A8H7QZ55</accession>
<dbReference type="EMBL" id="JAEPRC010000285">
    <property type="protein sequence ID" value="KAG2201479.1"/>
    <property type="molecule type" value="Genomic_DNA"/>
</dbReference>
<proteinExistence type="predicted"/>
<comment type="caution">
    <text evidence="1">The sequence shown here is derived from an EMBL/GenBank/DDBJ whole genome shotgun (WGS) entry which is preliminary data.</text>
</comment>
<keyword evidence="2" id="KW-1185">Reference proteome</keyword>
<evidence type="ECO:0000313" key="1">
    <source>
        <dbReference type="EMBL" id="KAG2201479.1"/>
    </source>
</evidence>
<evidence type="ECO:0000313" key="2">
    <source>
        <dbReference type="Proteomes" id="UP000650833"/>
    </source>
</evidence>